<dbReference type="Proteomes" id="UP001165960">
    <property type="component" value="Unassembled WGS sequence"/>
</dbReference>
<reference evidence="1" key="1">
    <citation type="submission" date="2022-04" db="EMBL/GenBank/DDBJ databases">
        <title>Genome of the entomopathogenic fungus Entomophthora muscae.</title>
        <authorList>
            <person name="Elya C."/>
            <person name="Lovett B.R."/>
            <person name="Lee E."/>
            <person name="Macias A.M."/>
            <person name="Hajek A.E."/>
            <person name="De Bivort B.L."/>
            <person name="Kasson M.T."/>
            <person name="De Fine Licht H.H."/>
            <person name="Stajich J.E."/>
        </authorList>
    </citation>
    <scope>NUCLEOTIDE SEQUENCE</scope>
    <source>
        <strain evidence="1">Berkeley</strain>
    </source>
</reference>
<proteinExistence type="predicted"/>
<evidence type="ECO:0000313" key="2">
    <source>
        <dbReference type="Proteomes" id="UP001165960"/>
    </source>
</evidence>
<accession>A0ACC2S076</accession>
<organism evidence="1 2">
    <name type="scientific">Entomophthora muscae</name>
    <dbReference type="NCBI Taxonomy" id="34485"/>
    <lineage>
        <taxon>Eukaryota</taxon>
        <taxon>Fungi</taxon>
        <taxon>Fungi incertae sedis</taxon>
        <taxon>Zoopagomycota</taxon>
        <taxon>Entomophthoromycotina</taxon>
        <taxon>Entomophthoromycetes</taxon>
        <taxon>Entomophthorales</taxon>
        <taxon>Entomophthoraceae</taxon>
        <taxon>Entomophthora</taxon>
    </lineage>
</organism>
<evidence type="ECO:0000313" key="1">
    <source>
        <dbReference type="EMBL" id="KAJ9055762.1"/>
    </source>
</evidence>
<comment type="caution">
    <text evidence="1">The sequence shown here is derived from an EMBL/GenBank/DDBJ whole genome shotgun (WGS) entry which is preliminary data.</text>
</comment>
<gene>
    <name evidence="1" type="ORF">DSO57_1000620</name>
</gene>
<name>A0ACC2S076_9FUNG</name>
<keyword evidence="2" id="KW-1185">Reference proteome</keyword>
<protein>
    <submittedName>
        <fullName evidence="1">Uncharacterized protein</fullName>
    </submittedName>
</protein>
<dbReference type="EMBL" id="QTSX02006391">
    <property type="protein sequence ID" value="KAJ9055762.1"/>
    <property type="molecule type" value="Genomic_DNA"/>
</dbReference>
<sequence>MESTVLQYHAMLCFGIIGAVDPDRLPPKKLDCQTKTSVNLFTKKACIKLGSALIKNYLVRLYSSTMVVKDQFVIAYIIQELMQFCDFNHSNISSDFTMEVTPFLRKVWDKLPDSVVEIICPLMFTDYKIFHPLIKGDITKGLFKPCFKAASKHVDAATFLLPNLILALVLQNNTTLTQTILQEIHAVLNVSAYQPSNILLVKASQLIFSIIVHLSNWCSLIREHIYSNKLARNLQIRDYDSFNALFKICQGFVQGIPNLLLAQAAHKTQNCFHAVFYPEAHICEVNVRRELATENEYNNLYTQLYGIYLNLNDIDGLQGVQSLFLANNVQQQLSKQKASKNWPAAQSCSEILANAFLNSKACQQDVLGCMKEISSLDLTTNHLVRFAAKLLDENLIDNHQQALNKFIGRLENRDLLINNPISVKPSFDQSISNLLLSFRRSDSKLFFLHLEDSHKQLLTEFSSNISHSYVCGYNTVVWAHMLDEAETLYKDWNLSQEIPDRLAILNKTEAAWSSHLLSTNPSFKIRETIMNFWSAILYTLYKAECQLEESFVSKISEIHSHNYLQCAKLARKTGYFQTSYHSLIEHPDHDKIVVFKELAKQHWIQGQFYQAIVS</sequence>